<organism evidence="1 2">
    <name type="scientific">Tulasnella calospora MUT 4182</name>
    <dbReference type="NCBI Taxonomy" id="1051891"/>
    <lineage>
        <taxon>Eukaryota</taxon>
        <taxon>Fungi</taxon>
        <taxon>Dikarya</taxon>
        <taxon>Basidiomycota</taxon>
        <taxon>Agaricomycotina</taxon>
        <taxon>Agaricomycetes</taxon>
        <taxon>Cantharellales</taxon>
        <taxon>Tulasnellaceae</taxon>
        <taxon>Tulasnella</taxon>
    </lineage>
</organism>
<name>A0A0C3Q3H2_9AGAM</name>
<dbReference type="EMBL" id="KN823089">
    <property type="protein sequence ID" value="KIO23255.1"/>
    <property type="molecule type" value="Genomic_DNA"/>
</dbReference>
<reference evidence="1 2" key="1">
    <citation type="submission" date="2014-04" db="EMBL/GenBank/DDBJ databases">
        <authorList>
            <consortium name="DOE Joint Genome Institute"/>
            <person name="Kuo A."/>
            <person name="Girlanda M."/>
            <person name="Perotto S."/>
            <person name="Kohler A."/>
            <person name="Nagy L.G."/>
            <person name="Floudas D."/>
            <person name="Copeland A."/>
            <person name="Barry K.W."/>
            <person name="Cichocki N."/>
            <person name="Veneault-Fourrey C."/>
            <person name="LaButti K."/>
            <person name="Lindquist E.A."/>
            <person name="Lipzen A."/>
            <person name="Lundell T."/>
            <person name="Morin E."/>
            <person name="Murat C."/>
            <person name="Sun H."/>
            <person name="Tunlid A."/>
            <person name="Henrissat B."/>
            <person name="Grigoriev I.V."/>
            <person name="Hibbett D.S."/>
            <person name="Martin F."/>
            <person name="Nordberg H.P."/>
            <person name="Cantor M.N."/>
            <person name="Hua S.X."/>
        </authorList>
    </citation>
    <scope>NUCLEOTIDE SEQUENCE [LARGE SCALE GENOMIC DNA]</scope>
    <source>
        <strain evidence="1 2">MUT 4182</strain>
    </source>
</reference>
<proteinExistence type="predicted"/>
<keyword evidence="2" id="KW-1185">Reference proteome</keyword>
<dbReference type="Proteomes" id="UP000054248">
    <property type="component" value="Unassembled WGS sequence"/>
</dbReference>
<sequence length="137" mass="15123">MTLKLFDTSQEAPETPISGALEYCVVKHPTRQVVWAEDFKVDKTSVGQLPYLTPWYSQNWGPPEIFGETQGGMIEGERQRGIEKLIANSNFLASAKFLLQMPLSNASVNCLRLTNILGQTLLLRSASLSPGDHGAMQ</sequence>
<dbReference type="AlphaFoldDB" id="A0A0C3Q3H2"/>
<dbReference type="HOGENOM" id="CLU_1866602_0_0_1"/>
<dbReference type="OrthoDB" id="2674421at2759"/>
<evidence type="ECO:0000313" key="2">
    <source>
        <dbReference type="Proteomes" id="UP000054248"/>
    </source>
</evidence>
<accession>A0A0C3Q3H2</accession>
<evidence type="ECO:0000313" key="1">
    <source>
        <dbReference type="EMBL" id="KIO23255.1"/>
    </source>
</evidence>
<reference evidence="2" key="2">
    <citation type="submission" date="2015-01" db="EMBL/GenBank/DDBJ databases">
        <title>Evolutionary Origins and Diversification of the Mycorrhizal Mutualists.</title>
        <authorList>
            <consortium name="DOE Joint Genome Institute"/>
            <consortium name="Mycorrhizal Genomics Consortium"/>
            <person name="Kohler A."/>
            <person name="Kuo A."/>
            <person name="Nagy L.G."/>
            <person name="Floudas D."/>
            <person name="Copeland A."/>
            <person name="Barry K.W."/>
            <person name="Cichocki N."/>
            <person name="Veneault-Fourrey C."/>
            <person name="LaButti K."/>
            <person name="Lindquist E.A."/>
            <person name="Lipzen A."/>
            <person name="Lundell T."/>
            <person name="Morin E."/>
            <person name="Murat C."/>
            <person name="Riley R."/>
            <person name="Ohm R."/>
            <person name="Sun H."/>
            <person name="Tunlid A."/>
            <person name="Henrissat B."/>
            <person name="Grigoriev I.V."/>
            <person name="Hibbett D.S."/>
            <person name="Martin F."/>
        </authorList>
    </citation>
    <scope>NUCLEOTIDE SEQUENCE [LARGE SCALE GENOMIC DNA]</scope>
    <source>
        <strain evidence="2">MUT 4182</strain>
    </source>
</reference>
<gene>
    <name evidence="1" type="ORF">M407DRAFT_9505</name>
</gene>
<protein>
    <submittedName>
        <fullName evidence="1">Uncharacterized protein</fullName>
    </submittedName>
</protein>